<dbReference type="EMBL" id="LAZR01003363">
    <property type="protein sequence ID" value="KKN19145.1"/>
    <property type="molecule type" value="Genomic_DNA"/>
</dbReference>
<accession>A0A0F9NI10</accession>
<dbReference type="GO" id="GO:0008745">
    <property type="term" value="F:N-acetylmuramoyl-L-alanine amidase activity"/>
    <property type="evidence" value="ECO:0007669"/>
    <property type="project" value="InterPro"/>
</dbReference>
<dbReference type="SUPFAM" id="SSF55846">
    <property type="entry name" value="N-acetylmuramoyl-L-alanine amidase-like"/>
    <property type="match status" value="1"/>
</dbReference>
<dbReference type="GO" id="GO:0009253">
    <property type="term" value="P:peptidoglycan catabolic process"/>
    <property type="evidence" value="ECO:0007669"/>
    <property type="project" value="InterPro"/>
</dbReference>
<name>A0A0F9NI10_9ZZZZ</name>
<evidence type="ECO:0000313" key="1">
    <source>
        <dbReference type="EMBL" id="KKN19145.1"/>
    </source>
</evidence>
<dbReference type="InterPro" id="IPR036505">
    <property type="entry name" value="Amidase/PGRP_sf"/>
</dbReference>
<dbReference type="AlphaFoldDB" id="A0A0F9NI10"/>
<protein>
    <recommendedName>
        <fullName evidence="2">N-acetylmuramoyl-L-alanine amidase domain-containing protein</fullName>
    </recommendedName>
</protein>
<proteinExistence type="predicted"/>
<reference evidence="1" key="1">
    <citation type="journal article" date="2015" name="Nature">
        <title>Complex archaea that bridge the gap between prokaryotes and eukaryotes.</title>
        <authorList>
            <person name="Spang A."/>
            <person name="Saw J.H."/>
            <person name="Jorgensen S.L."/>
            <person name="Zaremba-Niedzwiedzka K."/>
            <person name="Martijn J."/>
            <person name="Lind A.E."/>
            <person name="van Eijk R."/>
            <person name="Schleper C."/>
            <person name="Guy L."/>
            <person name="Ettema T.J."/>
        </authorList>
    </citation>
    <scope>NUCLEOTIDE SEQUENCE</scope>
</reference>
<evidence type="ECO:0008006" key="2">
    <source>
        <dbReference type="Google" id="ProtNLM"/>
    </source>
</evidence>
<sequence>MTVDSQGWLDWAIKAPGPPEKGKYPSDPERAMSEILYIVMHLAGGWEAFLRRGHRPGDKASWTFSNCQDGDFYQHYPLSALTWTSGAYPQNRDGLACENEGMPGWLMNAAQIANARRMREDVKAICPNLRAPLLGAGFREHDELTNGATDCPSGAIAPFYRSYLQAQEEDMALTPEEHSKLMNLWDWAQEQHDILKGSGTPNMDGTPEPESVLGRLKALEAQLNTMPTLSVDAAAIAKAVNDDLHERTKE</sequence>
<comment type="caution">
    <text evidence="1">The sequence shown here is derived from an EMBL/GenBank/DDBJ whole genome shotgun (WGS) entry which is preliminary data.</text>
</comment>
<gene>
    <name evidence="1" type="ORF">LCGC14_0948680</name>
</gene>
<organism evidence="1">
    <name type="scientific">marine sediment metagenome</name>
    <dbReference type="NCBI Taxonomy" id="412755"/>
    <lineage>
        <taxon>unclassified sequences</taxon>
        <taxon>metagenomes</taxon>
        <taxon>ecological metagenomes</taxon>
    </lineage>
</organism>